<protein>
    <submittedName>
        <fullName evidence="1">Uncharacterized protein</fullName>
    </submittedName>
</protein>
<dbReference type="Proteomes" id="UP000265520">
    <property type="component" value="Unassembled WGS sequence"/>
</dbReference>
<evidence type="ECO:0000313" key="1">
    <source>
        <dbReference type="EMBL" id="MCI91873.1"/>
    </source>
</evidence>
<organism evidence="1 2">
    <name type="scientific">Trifolium medium</name>
    <dbReference type="NCBI Taxonomy" id="97028"/>
    <lineage>
        <taxon>Eukaryota</taxon>
        <taxon>Viridiplantae</taxon>
        <taxon>Streptophyta</taxon>
        <taxon>Embryophyta</taxon>
        <taxon>Tracheophyta</taxon>
        <taxon>Spermatophyta</taxon>
        <taxon>Magnoliopsida</taxon>
        <taxon>eudicotyledons</taxon>
        <taxon>Gunneridae</taxon>
        <taxon>Pentapetalae</taxon>
        <taxon>rosids</taxon>
        <taxon>fabids</taxon>
        <taxon>Fabales</taxon>
        <taxon>Fabaceae</taxon>
        <taxon>Papilionoideae</taxon>
        <taxon>50 kb inversion clade</taxon>
        <taxon>NPAAA clade</taxon>
        <taxon>Hologalegina</taxon>
        <taxon>IRL clade</taxon>
        <taxon>Trifolieae</taxon>
        <taxon>Trifolium</taxon>
    </lineage>
</organism>
<reference evidence="1 2" key="1">
    <citation type="journal article" date="2018" name="Front. Plant Sci.">
        <title>Red Clover (Trifolium pratense) and Zigzag Clover (T. medium) - A Picture of Genomic Similarities and Differences.</title>
        <authorList>
            <person name="Dluhosova J."/>
            <person name="Istvanek J."/>
            <person name="Nedelnik J."/>
            <person name="Repkova J."/>
        </authorList>
    </citation>
    <scope>NUCLEOTIDE SEQUENCE [LARGE SCALE GENOMIC DNA]</scope>
    <source>
        <strain evidence="2">cv. 10/8</strain>
        <tissue evidence="1">Leaf</tissue>
    </source>
</reference>
<dbReference type="EMBL" id="LXQA011284376">
    <property type="protein sequence ID" value="MCI91873.1"/>
    <property type="molecule type" value="Genomic_DNA"/>
</dbReference>
<keyword evidence="2" id="KW-1185">Reference proteome</keyword>
<sequence length="24" mass="2842">MFDLTDNSIEYFPVEKHGDVPYPK</sequence>
<comment type="caution">
    <text evidence="1">The sequence shown here is derived from an EMBL/GenBank/DDBJ whole genome shotgun (WGS) entry which is preliminary data.</text>
</comment>
<name>A0A392VWK1_9FABA</name>
<proteinExistence type="predicted"/>
<evidence type="ECO:0000313" key="2">
    <source>
        <dbReference type="Proteomes" id="UP000265520"/>
    </source>
</evidence>
<dbReference type="AlphaFoldDB" id="A0A392VWK1"/>
<accession>A0A392VWK1</accession>
<feature type="non-terminal residue" evidence="1">
    <location>
        <position position="24"/>
    </location>
</feature>